<dbReference type="InterPro" id="IPR009072">
    <property type="entry name" value="Histone-fold"/>
</dbReference>
<dbReference type="Proteomes" id="UP001433268">
    <property type="component" value="Unassembled WGS sequence"/>
</dbReference>
<dbReference type="InterPro" id="IPR003958">
    <property type="entry name" value="CBFA_NFYB_domain"/>
</dbReference>
<reference evidence="8 9" key="1">
    <citation type="submission" date="2023-01" db="EMBL/GenBank/DDBJ databases">
        <title>Analysis of 21 Apiospora genomes using comparative genomics revels a genus with tremendous synthesis potential of carbohydrate active enzymes and secondary metabolites.</title>
        <authorList>
            <person name="Sorensen T."/>
        </authorList>
    </citation>
    <scope>NUCLEOTIDE SEQUENCE [LARGE SCALE GENOMIC DNA]</scope>
    <source>
        <strain evidence="8 9">CBS 114990</strain>
    </source>
</reference>
<protein>
    <recommendedName>
        <fullName evidence="4">DNA polymerase epsilon subunit D</fullName>
    </recommendedName>
    <alternativeName>
        <fullName evidence="5">DNA polymerase II subunit D</fullName>
    </alternativeName>
</protein>
<dbReference type="PANTHER" id="PTHR46172">
    <property type="entry name" value="DNA POLYMERASE EPSILON SUBUNIT 3"/>
    <property type="match status" value="1"/>
</dbReference>
<dbReference type="Pfam" id="PF00808">
    <property type="entry name" value="CBFD_NFYB_HMF"/>
    <property type="match status" value="1"/>
</dbReference>
<feature type="compositionally biased region" description="Acidic residues" evidence="6">
    <location>
        <begin position="359"/>
        <end position="373"/>
    </location>
</feature>
<keyword evidence="9" id="KW-1185">Reference proteome</keyword>
<dbReference type="SUPFAM" id="SSF47113">
    <property type="entry name" value="Histone-fold"/>
    <property type="match status" value="1"/>
</dbReference>
<feature type="compositionally biased region" description="Acidic residues" evidence="6">
    <location>
        <begin position="317"/>
        <end position="351"/>
    </location>
</feature>
<evidence type="ECO:0000313" key="8">
    <source>
        <dbReference type="EMBL" id="KAK8090062.1"/>
    </source>
</evidence>
<dbReference type="RefSeq" id="XP_066672956.1">
    <property type="nucleotide sequence ID" value="XM_066809338.1"/>
</dbReference>
<dbReference type="Gene3D" id="1.10.20.10">
    <property type="entry name" value="Histone, subunit A"/>
    <property type="match status" value="1"/>
</dbReference>
<feature type="compositionally biased region" description="Polar residues" evidence="6">
    <location>
        <begin position="8"/>
        <end position="21"/>
    </location>
</feature>
<evidence type="ECO:0000256" key="2">
    <source>
        <dbReference type="ARBA" id="ARBA00022705"/>
    </source>
</evidence>
<feature type="region of interest" description="Disordered" evidence="6">
    <location>
        <begin position="1"/>
        <end position="115"/>
    </location>
</feature>
<dbReference type="PANTHER" id="PTHR46172:SF1">
    <property type="entry name" value="DNA POLYMERASE EPSILON SUBUNIT 3"/>
    <property type="match status" value="1"/>
</dbReference>
<sequence>MPRKSDPRSSAATRRNENVSLATFVLADDHQDAAAAAQEPTPNSFQHGIQPPFAHTIPAPATAARTPTPKFHPMFAPAAAPNTMASSATPVEEMDTDRPSESAPPSDKKGGADSSKDTIAIEVRLSWNALGLAPTSTFRKSIITRLAKGVLPPNTQIQANAILAMTKSATVFINHLASAANEQTLHSGKKTILPDDVFEALDQIEYGQFRDRLQAEFKKFNETRTTKRNTYRRRVAAAKKGLPLPADPNASMVSNATSEGVTDVGDISTASAAGAAGAGEAGSSDQQPRSKKAKTGGAPGEDSQMDMDDEAGGHTEPEDEVDEEDEEEDGDEANQDEEEGDEDSEEEMQDAMEERENAGEDDEALDNGDDSDA</sequence>
<comment type="subcellular location">
    <subcellularLocation>
        <location evidence="1">Nucleus</location>
    </subcellularLocation>
</comment>
<dbReference type="CDD" id="cd22928">
    <property type="entry name" value="HFD_POLE3_DPB4"/>
    <property type="match status" value="1"/>
</dbReference>
<accession>A0ABR1X3Y1</accession>
<feature type="compositionally biased region" description="Low complexity" evidence="6">
    <location>
        <begin position="51"/>
        <end position="69"/>
    </location>
</feature>
<name>A0ABR1X3Y1_9PEZI</name>
<feature type="domain" description="Transcription factor CBF/NF-Y/archaeal histone" evidence="7">
    <location>
        <begin position="143"/>
        <end position="201"/>
    </location>
</feature>
<evidence type="ECO:0000256" key="5">
    <source>
        <dbReference type="ARBA" id="ARBA00042096"/>
    </source>
</evidence>
<keyword evidence="3" id="KW-0539">Nucleus</keyword>
<comment type="caution">
    <text evidence="8">The sequence shown here is derived from an EMBL/GenBank/DDBJ whole genome shotgun (WGS) entry which is preliminary data.</text>
</comment>
<evidence type="ECO:0000313" key="9">
    <source>
        <dbReference type="Proteomes" id="UP001433268"/>
    </source>
</evidence>
<dbReference type="GeneID" id="92042398"/>
<evidence type="ECO:0000256" key="3">
    <source>
        <dbReference type="ARBA" id="ARBA00023242"/>
    </source>
</evidence>
<dbReference type="EMBL" id="JAQQWN010000004">
    <property type="protein sequence ID" value="KAK8090062.1"/>
    <property type="molecule type" value="Genomic_DNA"/>
</dbReference>
<proteinExistence type="predicted"/>
<feature type="compositionally biased region" description="Basic and acidic residues" evidence="6">
    <location>
        <begin position="96"/>
        <end position="115"/>
    </location>
</feature>
<evidence type="ECO:0000256" key="6">
    <source>
        <dbReference type="SAM" id="MobiDB-lite"/>
    </source>
</evidence>
<organism evidence="8 9">
    <name type="scientific">Apiospora hydei</name>
    <dbReference type="NCBI Taxonomy" id="1337664"/>
    <lineage>
        <taxon>Eukaryota</taxon>
        <taxon>Fungi</taxon>
        <taxon>Dikarya</taxon>
        <taxon>Ascomycota</taxon>
        <taxon>Pezizomycotina</taxon>
        <taxon>Sordariomycetes</taxon>
        <taxon>Xylariomycetidae</taxon>
        <taxon>Amphisphaeriales</taxon>
        <taxon>Apiosporaceae</taxon>
        <taxon>Apiospora</taxon>
    </lineage>
</organism>
<dbReference type="InterPro" id="IPR051377">
    <property type="entry name" value="DNA_Pol-Epsilon_Subunit"/>
</dbReference>
<evidence type="ECO:0000256" key="4">
    <source>
        <dbReference type="ARBA" id="ARBA00039775"/>
    </source>
</evidence>
<keyword evidence="2" id="KW-0235">DNA replication</keyword>
<evidence type="ECO:0000259" key="7">
    <source>
        <dbReference type="Pfam" id="PF00808"/>
    </source>
</evidence>
<feature type="region of interest" description="Disordered" evidence="6">
    <location>
        <begin position="272"/>
        <end position="373"/>
    </location>
</feature>
<evidence type="ECO:0000256" key="1">
    <source>
        <dbReference type="ARBA" id="ARBA00004123"/>
    </source>
</evidence>
<gene>
    <name evidence="8" type="ORF">PG997_005023</name>
</gene>